<dbReference type="RefSeq" id="WP_225565886.1">
    <property type="nucleotide sequence ID" value="NZ_JAIXCQ010000008.1"/>
</dbReference>
<proteinExistence type="inferred from homology"/>
<evidence type="ECO:0000256" key="3">
    <source>
        <dbReference type="SAM" id="SignalP"/>
    </source>
</evidence>
<evidence type="ECO:0000313" key="4">
    <source>
        <dbReference type="EMBL" id="MCA5894117.1"/>
    </source>
</evidence>
<name>A0ABS7ZI23_9MICO</name>
<keyword evidence="3" id="KW-0732">Signal</keyword>
<dbReference type="Pfam" id="PF05949">
    <property type="entry name" value="DUF881"/>
    <property type="match status" value="1"/>
</dbReference>
<organism evidence="4 5">
    <name type="scientific">Isoptericola luteus</name>
    <dbReference type="NCBI Taxonomy" id="2879484"/>
    <lineage>
        <taxon>Bacteria</taxon>
        <taxon>Bacillati</taxon>
        <taxon>Actinomycetota</taxon>
        <taxon>Actinomycetes</taxon>
        <taxon>Micrococcales</taxon>
        <taxon>Promicromonosporaceae</taxon>
        <taxon>Isoptericola</taxon>
    </lineage>
</organism>
<comment type="caution">
    <text evidence="4">The sequence shown here is derived from an EMBL/GenBank/DDBJ whole genome shotgun (WGS) entry which is preliminary data.</text>
</comment>
<evidence type="ECO:0000256" key="1">
    <source>
        <dbReference type="ARBA" id="ARBA00009108"/>
    </source>
</evidence>
<evidence type="ECO:0000313" key="5">
    <source>
        <dbReference type="Proteomes" id="UP001319870"/>
    </source>
</evidence>
<keyword evidence="2" id="KW-0175">Coiled coil</keyword>
<keyword evidence="5" id="KW-1185">Reference proteome</keyword>
<dbReference type="PANTHER" id="PTHR37313:SF4">
    <property type="entry name" value="CONSERVED MEMBRANE PROTEIN-RELATED"/>
    <property type="match status" value="1"/>
</dbReference>
<dbReference type="Proteomes" id="UP001319870">
    <property type="component" value="Unassembled WGS sequence"/>
</dbReference>
<accession>A0ABS7ZI23</accession>
<feature type="coiled-coil region" evidence="2">
    <location>
        <begin position="44"/>
        <end position="71"/>
    </location>
</feature>
<feature type="signal peptide" evidence="3">
    <location>
        <begin position="1"/>
        <end position="28"/>
    </location>
</feature>
<evidence type="ECO:0000256" key="2">
    <source>
        <dbReference type="SAM" id="Coils"/>
    </source>
</evidence>
<sequence length="243" mass="25675">MNRRLRSTLSVTCVLASAGLLFSTSARLADAGDSRAPQDLAEVVSSESERVSELADRMNSLEAEIEDLGEQANADLPERAANLVARESVVSGALPVDGPGLTVSLDDAPASSRSISGVRVDDLVVHQQDIQHVINALWAGGAEAMTLQGERVTSTSAFRCSGNILLLHGKVFSPPYVIEAVGDPDQLQAALDASPGVDIYRQYVDWVALGWSVASSTDLELPAYTGSSELQYATAPDDTDVFS</sequence>
<gene>
    <name evidence="4" type="ORF">LEP48_12270</name>
</gene>
<protein>
    <submittedName>
        <fullName evidence="4">DUF881 domain-containing protein</fullName>
    </submittedName>
</protein>
<dbReference type="EMBL" id="JAIXCQ010000008">
    <property type="protein sequence ID" value="MCA5894117.1"/>
    <property type="molecule type" value="Genomic_DNA"/>
</dbReference>
<feature type="chain" id="PRO_5046938307" evidence="3">
    <location>
        <begin position="29"/>
        <end position="243"/>
    </location>
</feature>
<dbReference type="InterPro" id="IPR010273">
    <property type="entry name" value="DUF881"/>
</dbReference>
<comment type="similarity">
    <text evidence="1">Belongs to the UPF0749 family.</text>
</comment>
<dbReference type="Gene3D" id="3.30.70.1880">
    <property type="entry name" value="Protein of unknown function DUF881"/>
    <property type="match status" value="1"/>
</dbReference>
<reference evidence="4 5" key="1">
    <citation type="submission" date="2021-09" db="EMBL/GenBank/DDBJ databases">
        <title>Isoptericola luteus sp. nov., a novel bacterium isolated from Harbin, the capital city of Heilongjiang province.</title>
        <authorList>
            <person name="Li J."/>
        </authorList>
    </citation>
    <scope>NUCLEOTIDE SEQUENCE [LARGE SCALE GENOMIC DNA]</scope>
    <source>
        <strain evidence="4 5">NEAU-Y5</strain>
    </source>
</reference>
<dbReference type="PANTHER" id="PTHR37313">
    <property type="entry name" value="UPF0749 PROTEIN RV1825"/>
    <property type="match status" value="1"/>
</dbReference>